<feature type="compositionally biased region" description="Basic and acidic residues" evidence="1">
    <location>
        <begin position="1"/>
        <end position="17"/>
    </location>
</feature>
<protein>
    <submittedName>
        <fullName evidence="2">Uncharacterized protein</fullName>
    </submittedName>
</protein>
<proteinExistence type="predicted"/>
<name>A0AAD6V5B6_9AGAR</name>
<accession>A0AAD6V5B6</accession>
<keyword evidence="3" id="KW-1185">Reference proteome</keyword>
<evidence type="ECO:0000313" key="2">
    <source>
        <dbReference type="EMBL" id="KAJ7203147.1"/>
    </source>
</evidence>
<evidence type="ECO:0000256" key="1">
    <source>
        <dbReference type="SAM" id="MobiDB-lite"/>
    </source>
</evidence>
<organism evidence="2 3">
    <name type="scientific">Mycena pura</name>
    <dbReference type="NCBI Taxonomy" id="153505"/>
    <lineage>
        <taxon>Eukaryota</taxon>
        <taxon>Fungi</taxon>
        <taxon>Dikarya</taxon>
        <taxon>Basidiomycota</taxon>
        <taxon>Agaricomycotina</taxon>
        <taxon>Agaricomycetes</taxon>
        <taxon>Agaricomycetidae</taxon>
        <taxon>Agaricales</taxon>
        <taxon>Marasmiineae</taxon>
        <taxon>Mycenaceae</taxon>
        <taxon>Mycena</taxon>
    </lineage>
</organism>
<reference evidence="2" key="1">
    <citation type="submission" date="2023-03" db="EMBL/GenBank/DDBJ databases">
        <title>Massive genome expansion in bonnet fungi (Mycena s.s.) driven by repeated elements and novel gene families across ecological guilds.</title>
        <authorList>
            <consortium name="Lawrence Berkeley National Laboratory"/>
            <person name="Harder C.B."/>
            <person name="Miyauchi S."/>
            <person name="Viragh M."/>
            <person name="Kuo A."/>
            <person name="Thoen E."/>
            <person name="Andreopoulos B."/>
            <person name="Lu D."/>
            <person name="Skrede I."/>
            <person name="Drula E."/>
            <person name="Henrissat B."/>
            <person name="Morin E."/>
            <person name="Kohler A."/>
            <person name="Barry K."/>
            <person name="LaButti K."/>
            <person name="Morin E."/>
            <person name="Salamov A."/>
            <person name="Lipzen A."/>
            <person name="Mereny Z."/>
            <person name="Hegedus B."/>
            <person name="Baldrian P."/>
            <person name="Stursova M."/>
            <person name="Weitz H."/>
            <person name="Taylor A."/>
            <person name="Grigoriev I.V."/>
            <person name="Nagy L.G."/>
            <person name="Martin F."/>
            <person name="Kauserud H."/>
        </authorList>
    </citation>
    <scope>NUCLEOTIDE SEQUENCE</scope>
    <source>
        <strain evidence="2">9144</strain>
    </source>
</reference>
<gene>
    <name evidence="2" type="ORF">GGX14DRAFT_399109</name>
</gene>
<sequence>MPTAREDDISSMKENRRTRTRNRPKATSTVPQRHVVPLWVTGTPTPTNAPGTAFVPSAGVRVRPHYAARCKLAMAYNAVFLTAKVTRAVSATLETWAAVTLVVDCVFGTLFESEPTPVGGKLKISQLDSEEGGFGLVVSQRARQSILVPGRELLNPPVARPLQEGEEVLDGE</sequence>
<dbReference type="EMBL" id="JARJCW010000052">
    <property type="protein sequence ID" value="KAJ7203147.1"/>
    <property type="molecule type" value="Genomic_DNA"/>
</dbReference>
<feature type="region of interest" description="Disordered" evidence="1">
    <location>
        <begin position="1"/>
        <end position="30"/>
    </location>
</feature>
<dbReference type="Proteomes" id="UP001219525">
    <property type="component" value="Unassembled WGS sequence"/>
</dbReference>
<evidence type="ECO:0000313" key="3">
    <source>
        <dbReference type="Proteomes" id="UP001219525"/>
    </source>
</evidence>
<comment type="caution">
    <text evidence="2">The sequence shown here is derived from an EMBL/GenBank/DDBJ whole genome shotgun (WGS) entry which is preliminary data.</text>
</comment>
<dbReference type="AlphaFoldDB" id="A0AAD6V5B6"/>